<proteinExistence type="predicted"/>
<dbReference type="InterPro" id="IPR001478">
    <property type="entry name" value="PDZ"/>
</dbReference>
<dbReference type="RefSeq" id="WP_008826061.1">
    <property type="nucleotide sequence ID" value="NZ_AFNU02000001.1"/>
</dbReference>
<dbReference type="InterPro" id="IPR036034">
    <property type="entry name" value="PDZ_sf"/>
</dbReference>
<dbReference type="SMART" id="SM00228">
    <property type="entry name" value="PDZ"/>
    <property type="match status" value="2"/>
</dbReference>
<keyword evidence="3" id="KW-0378">Hydrolase</keyword>
<dbReference type="OrthoDB" id="2356897at2"/>
<dbReference type="SUPFAM" id="SSF50156">
    <property type="entry name" value="PDZ domain-like"/>
    <property type="match status" value="2"/>
</dbReference>
<dbReference type="InParanoid" id="U2E077"/>
<dbReference type="EC" id="3.4.24.-" evidence="3"/>
<dbReference type="GO" id="GO:0004252">
    <property type="term" value="F:serine-type endopeptidase activity"/>
    <property type="evidence" value="ECO:0007669"/>
    <property type="project" value="InterPro"/>
</dbReference>
<reference evidence="3 4" key="1">
    <citation type="journal article" date="2011" name="J. Bacteriol.">
        <title>Genome sequence of Haloplasma contractile, an unusual contractile bacterium from a deep-sea anoxic brine lake.</title>
        <authorList>
            <person name="Antunes A."/>
            <person name="Alam I."/>
            <person name="El Dorry H."/>
            <person name="Siam R."/>
            <person name="Robertson A."/>
            <person name="Bajic V.B."/>
            <person name="Stingl U."/>
        </authorList>
    </citation>
    <scope>NUCLEOTIDE SEQUENCE [LARGE SCALE GENOMIC DNA]</scope>
    <source>
        <strain evidence="3 4">SSD-17B</strain>
    </source>
</reference>
<dbReference type="GO" id="GO:0004176">
    <property type="term" value="F:ATP-dependent peptidase activity"/>
    <property type="evidence" value="ECO:0007669"/>
    <property type="project" value="InterPro"/>
</dbReference>
<evidence type="ECO:0000313" key="4">
    <source>
        <dbReference type="Proteomes" id="UP000005707"/>
    </source>
</evidence>
<keyword evidence="4" id="KW-1185">Reference proteome</keyword>
<dbReference type="FunCoup" id="U2E077">
    <property type="interactions" value="6"/>
</dbReference>
<dbReference type="InterPro" id="IPR020568">
    <property type="entry name" value="Ribosomal_Su5_D2-typ_SF"/>
</dbReference>
<sequence length="434" mass="48719">MKYWLNDHKRSLVVIGIIYIAIICLLTIKLPYEVYLPGGITPVDQVIEVEHEQNPSGEFYTSYVRVYTEPSIFQYLLAEKLNYTEIEELTGTYSKLTNEERTNYMSLEKEQSIYHSIILAYTEAEHSLTYNENGVIITYIGDGYEAFNQIKIGDIITAINGNKITNLKTFDTVSKNINFYDQVDLTILRNKESIQVSLEKVDRSMIGMIADESTNGGIIVSHVYEEFAAKNDLIRGDHIIAVNDQPISSLGDFKKYISDIPYKQDIQITLIRDGIEITVTTHKSYRDELSTYGLHGYTKYETMQGSPKFTISKKGYGGSGGLMQTLAVYNEITTKDITHGLKIAGTGTIGLDGTVGRIGGIEQKVVGAIKQEVDIFFAPNTLVVSNGGIYNLYERANQINNELDSDMIVVPVATIEEAIDYLHNYEGDGNYEKL</sequence>
<dbReference type="InterPro" id="IPR014721">
    <property type="entry name" value="Ribsml_uS5_D2-typ_fold_subgr"/>
</dbReference>
<dbReference type="eggNOG" id="COG3480">
    <property type="taxonomic scope" value="Bacteria"/>
</dbReference>
<evidence type="ECO:0000313" key="3">
    <source>
        <dbReference type="EMBL" id="ERJ13832.1"/>
    </source>
</evidence>
<dbReference type="Gene3D" id="3.30.230.10">
    <property type="match status" value="1"/>
</dbReference>
<feature type="transmembrane region" description="Helical" evidence="1">
    <location>
        <begin position="12"/>
        <end position="32"/>
    </location>
</feature>
<dbReference type="InterPro" id="IPR008269">
    <property type="entry name" value="Lon_proteolytic"/>
</dbReference>
<feature type="domain" description="PDZ" evidence="2">
    <location>
        <begin position="195"/>
        <end position="250"/>
    </location>
</feature>
<dbReference type="Proteomes" id="UP000005707">
    <property type="component" value="Unassembled WGS sequence"/>
</dbReference>
<keyword evidence="1" id="KW-0472">Membrane</keyword>
<feature type="domain" description="PDZ" evidence="2">
    <location>
        <begin position="104"/>
        <end position="191"/>
    </location>
</feature>
<dbReference type="Pfam" id="PF13180">
    <property type="entry name" value="PDZ_2"/>
    <property type="match status" value="2"/>
</dbReference>
<comment type="caution">
    <text evidence="3">The sequence shown here is derived from an EMBL/GenBank/DDBJ whole genome shotgun (WGS) entry which is preliminary data.</text>
</comment>
<gene>
    <name evidence="3" type="primary">ylbL</name>
    <name evidence="3" type="ORF">HLPCO_000498</name>
</gene>
<name>U2E077_9MOLU</name>
<dbReference type="EMBL" id="AFNU02000001">
    <property type="protein sequence ID" value="ERJ13832.1"/>
    <property type="molecule type" value="Genomic_DNA"/>
</dbReference>
<dbReference type="AlphaFoldDB" id="U2E077"/>
<protein>
    <submittedName>
        <fullName evidence="3">Degradative enzyme protein</fullName>
        <ecNumber evidence="3">3.4.24.-</ecNumber>
    </submittedName>
</protein>
<dbReference type="STRING" id="1033810.HLPCO_000498"/>
<dbReference type="Pfam" id="PF05362">
    <property type="entry name" value="Lon_C"/>
    <property type="match status" value="1"/>
</dbReference>
<evidence type="ECO:0000259" key="2">
    <source>
        <dbReference type="PROSITE" id="PS50106"/>
    </source>
</evidence>
<evidence type="ECO:0000256" key="1">
    <source>
        <dbReference type="SAM" id="Phobius"/>
    </source>
</evidence>
<accession>U2E077</accession>
<dbReference type="PROSITE" id="PS50106">
    <property type="entry name" value="PDZ"/>
    <property type="match status" value="2"/>
</dbReference>
<keyword evidence="1" id="KW-0812">Transmembrane</keyword>
<keyword evidence="1" id="KW-1133">Transmembrane helix</keyword>
<dbReference type="SUPFAM" id="SSF54211">
    <property type="entry name" value="Ribosomal protein S5 domain 2-like"/>
    <property type="match status" value="1"/>
</dbReference>
<organism evidence="3 4">
    <name type="scientific">Haloplasma contractile SSD-17B</name>
    <dbReference type="NCBI Taxonomy" id="1033810"/>
    <lineage>
        <taxon>Bacteria</taxon>
        <taxon>Bacillati</taxon>
        <taxon>Mycoplasmatota</taxon>
        <taxon>Mollicutes</taxon>
        <taxon>Haloplasmatales</taxon>
        <taxon>Haloplasmataceae</taxon>
        <taxon>Haloplasma</taxon>
    </lineage>
</organism>
<dbReference type="GO" id="GO:0006508">
    <property type="term" value="P:proteolysis"/>
    <property type="evidence" value="ECO:0007669"/>
    <property type="project" value="InterPro"/>
</dbReference>
<dbReference type="Gene3D" id="2.30.42.10">
    <property type="match status" value="2"/>
</dbReference>
<reference evidence="3 4" key="2">
    <citation type="journal article" date="2013" name="PLoS ONE">
        <title>INDIGO - INtegrated Data Warehouse of MIcrobial GenOmes with Examples from the Red Sea Extremophiles.</title>
        <authorList>
            <person name="Alam I."/>
            <person name="Antunes A."/>
            <person name="Kamau A.A."/>
            <person name="Ba Alawi W."/>
            <person name="Kalkatawi M."/>
            <person name="Stingl U."/>
            <person name="Bajic V.B."/>
        </authorList>
    </citation>
    <scope>NUCLEOTIDE SEQUENCE [LARGE SCALE GENOMIC DNA]</scope>
    <source>
        <strain evidence="3 4">SSD-17B</strain>
    </source>
</reference>